<feature type="chain" id="PRO_5040532468" description="Peroxidase" evidence="14">
    <location>
        <begin position="23"/>
        <end position="364"/>
    </location>
</feature>
<dbReference type="GO" id="GO:0000302">
    <property type="term" value="P:response to reactive oxygen species"/>
    <property type="evidence" value="ECO:0007669"/>
    <property type="project" value="TreeGrafter"/>
</dbReference>
<feature type="binding site" evidence="11">
    <location>
        <position position="95"/>
    </location>
    <ligand>
        <name>Ca(2+)</name>
        <dbReference type="ChEBI" id="CHEBI:29108"/>
        <label>1</label>
    </ligand>
</feature>
<proteinExistence type="inferred from homology"/>
<comment type="caution">
    <text evidence="16">The sequence shown here is derived from an EMBL/GenBank/DDBJ whole genome shotgun (WGS) entry which is preliminary data.</text>
</comment>
<keyword evidence="11 14" id="KW-0106">Calcium</keyword>
<gene>
    <name evidence="16" type="ORF">DFH94DRAFT_389106</name>
</gene>
<dbReference type="SUPFAM" id="SSF48113">
    <property type="entry name" value="Heme-dependent peroxidases"/>
    <property type="match status" value="1"/>
</dbReference>
<dbReference type="GO" id="GO:0046872">
    <property type="term" value="F:metal ion binding"/>
    <property type="evidence" value="ECO:0007669"/>
    <property type="project" value="UniProtKB-UniRule"/>
</dbReference>
<evidence type="ECO:0000256" key="6">
    <source>
        <dbReference type="ARBA" id="ARBA00023002"/>
    </source>
</evidence>
<accession>A0A9P5N054</accession>
<feature type="binding site" evidence="11">
    <location>
        <position position="91"/>
    </location>
    <ligand>
        <name>Ca(2+)</name>
        <dbReference type="ChEBI" id="CHEBI:29108"/>
        <label>1</label>
    </ligand>
</feature>
<feature type="site" description="Transition state stabilizer" evidence="12">
    <location>
        <position position="71"/>
    </location>
</feature>
<reference evidence="16" key="1">
    <citation type="submission" date="2019-10" db="EMBL/GenBank/DDBJ databases">
        <authorList>
            <consortium name="DOE Joint Genome Institute"/>
            <person name="Kuo A."/>
            <person name="Miyauchi S."/>
            <person name="Kiss E."/>
            <person name="Drula E."/>
            <person name="Kohler A."/>
            <person name="Sanchez-Garcia M."/>
            <person name="Andreopoulos B."/>
            <person name="Barry K.W."/>
            <person name="Bonito G."/>
            <person name="Buee M."/>
            <person name="Carver A."/>
            <person name="Chen C."/>
            <person name="Cichocki N."/>
            <person name="Clum A."/>
            <person name="Culley D."/>
            <person name="Crous P.W."/>
            <person name="Fauchery L."/>
            <person name="Girlanda M."/>
            <person name="Hayes R."/>
            <person name="Keri Z."/>
            <person name="LaButti K."/>
            <person name="Lipzen A."/>
            <person name="Lombard V."/>
            <person name="Magnuson J."/>
            <person name="Maillard F."/>
            <person name="Morin E."/>
            <person name="Murat C."/>
            <person name="Nolan M."/>
            <person name="Ohm R."/>
            <person name="Pangilinan J."/>
            <person name="Pereira M."/>
            <person name="Perotto S."/>
            <person name="Peter M."/>
            <person name="Riley R."/>
            <person name="Sitrit Y."/>
            <person name="Stielow B."/>
            <person name="Szollosi G."/>
            <person name="Zifcakova L."/>
            <person name="Stursova M."/>
            <person name="Spatafora J.W."/>
            <person name="Tedersoo L."/>
            <person name="Vaario L.-M."/>
            <person name="Yamada A."/>
            <person name="Yan M."/>
            <person name="Wang P."/>
            <person name="Xu J."/>
            <person name="Bruns T."/>
            <person name="Baldrian P."/>
            <person name="Vilgalys R."/>
            <person name="Henrissat B."/>
            <person name="Grigoriev I.V."/>
            <person name="Hibbett D."/>
            <person name="Nagy L.G."/>
            <person name="Martin F.M."/>
        </authorList>
    </citation>
    <scope>NUCLEOTIDE SEQUENCE</scope>
    <source>
        <strain evidence="16">Prilba</strain>
    </source>
</reference>
<dbReference type="InterPro" id="IPR001621">
    <property type="entry name" value="Ligninase"/>
</dbReference>
<name>A0A9P5N054_9AGAM</name>
<dbReference type="PANTHER" id="PTHR31356:SF66">
    <property type="entry name" value="CATALASE-PEROXIDASE"/>
    <property type="match status" value="1"/>
</dbReference>
<keyword evidence="8 13" id="KW-1015">Disulfide bond</keyword>
<evidence type="ECO:0000256" key="5">
    <source>
        <dbReference type="ARBA" id="ARBA00022729"/>
    </source>
</evidence>
<dbReference type="GO" id="GO:0020037">
    <property type="term" value="F:heme binding"/>
    <property type="evidence" value="ECO:0007669"/>
    <property type="project" value="UniProtKB-UniRule"/>
</dbReference>
<dbReference type="EC" id="1.11.1.-" evidence="14"/>
<feature type="binding site" evidence="11">
    <location>
        <position position="93"/>
    </location>
    <ligand>
        <name>Ca(2+)</name>
        <dbReference type="ChEBI" id="CHEBI:29108"/>
        <label>1</label>
    </ligand>
</feature>
<evidence type="ECO:0000256" key="10">
    <source>
        <dbReference type="PIRSR" id="PIRSR601621-1"/>
    </source>
</evidence>
<feature type="disulfide bond" evidence="13">
    <location>
        <begin position="30"/>
        <end position="43"/>
    </location>
</feature>
<feature type="binding site" evidence="11">
    <location>
        <position position="227"/>
    </location>
    <ligand>
        <name>Ca(2+)</name>
        <dbReference type="ChEBI" id="CHEBI:29108"/>
        <label>2</label>
    </ligand>
</feature>
<dbReference type="PROSITE" id="PS00435">
    <property type="entry name" value="PEROXIDASE_1"/>
    <property type="match status" value="1"/>
</dbReference>
<evidence type="ECO:0000259" key="15">
    <source>
        <dbReference type="PROSITE" id="PS50873"/>
    </source>
</evidence>
<dbReference type="InterPro" id="IPR019794">
    <property type="entry name" value="Peroxidases_AS"/>
</dbReference>
<keyword evidence="7 11" id="KW-0408">Iron</keyword>
<feature type="domain" description="Plant heme peroxidase family profile" evidence="15">
    <location>
        <begin position="70"/>
        <end position="347"/>
    </location>
</feature>
<feature type="binding site" evidence="11">
    <location>
        <position position="222"/>
    </location>
    <ligand>
        <name>Ca(2+)</name>
        <dbReference type="ChEBI" id="CHEBI:29108"/>
        <label>2</label>
    </ligand>
</feature>
<feature type="disulfide bond" evidence="13">
    <location>
        <begin position="42"/>
        <end position="311"/>
    </location>
</feature>
<comment type="cofactor">
    <cofactor evidence="11 14">
        <name>Ca(2+)</name>
        <dbReference type="ChEBI" id="CHEBI:29108"/>
    </cofactor>
    <text evidence="11 14">Binds 2 calcium ions per subunit.</text>
</comment>
<dbReference type="AlphaFoldDB" id="A0A9P5N054"/>
<keyword evidence="2 14" id="KW-0575">Peroxidase</keyword>
<dbReference type="GO" id="GO:0004601">
    <property type="term" value="F:peroxidase activity"/>
    <property type="evidence" value="ECO:0007669"/>
    <property type="project" value="UniProtKB-KW"/>
</dbReference>
<evidence type="ECO:0000256" key="12">
    <source>
        <dbReference type="PIRSR" id="PIRSR601621-3"/>
    </source>
</evidence>
<dbReference type="EMBL" id="WHVB01000005">
    <property type="protein sequence ID" value="KAF8483005.1"/>
    <property type="molecule type" value="Genomic_DNA"/>
</dbReference>
<evidence type="ECO:0000256" key="11">
    <source>
        <dbReference type="PIRSR" id="PIRSR601621-2"/>
    </source>
</evidence>
<dbReference type="InterPro" id="IPR002016">
    <property type="entry name" value="Haem_peroxidase"/>
</dbReference>
<dbReference type="Pfam" id="PF11895">
    <property type="entry name" value="Peroxidase_ext"/>
    <property type="match status" value="1"/>
</dbReference>
<dbReference type="InterPro" id="IPR010255">
    <property type="entry name" value="Haem_peroxidase_sf"/>
</dbReference>
<reference evidence="16" key="2">
    <citation type="journal article" date="2020" name="Nat. Commun.">
        <title>Large-scale genome sequencing of mycorrhizal fungi provides insights into the early evolution of symbiotic traits.</title>
        <authorList>
            <person name="Miyauchi S."/>
            <person name="Kiss E."/>
            <person name="Kuo A."/>
            <person name="Drula E."/>
            <person name="Kohler A."/>
            <person name="Sanchez-Garcia M."/>
            <person name="Morin E."/>
            <person name="Andreopoulos B."/>
            <person name="Barry K.W."/>
            <person name="Bonito G."/>
            <person name="Buee M."/>
            <person name="Carver A."/>
            <person name="Chen C."/>
            <person name="Cichocki N."/>
            <person name="Clum A."/>
            <person name="Culley D."/>
            <person name="Crous P.W."/>
            <person name="Fauchery L."/>
            <person name="Girlanda M."/>
            <person name="Hayes R.D."/>
            <person name="Keri Z."/>
            <person name="LaButti K."/>
            <person name="Lipzen A."/>
            <person name="Lombard V."/>
            <person name="Magnuson J."/>
            <person name="Maillard F."/>
            <person name="Murat C."/>
            <person name="Nolan M."/>
            <person name="Ohm R.A."/>
            <person name="Pangilinan J."/>
            <person name="Pereira M.F."/>
            <person name="Perotto S."/>
            <person name="Peter M."/>
            <person name="Pfister S."/>
            <person name="Riley R."/>
            <person name="Sitrit Y."/>
            <person name="Stielow J.B."/>
            <person name="Szollosi G."/>
            <person name="Zifcakova L."/>
            <person name="Stursova M."/>
            <person name="Spatafora J.W."/>
            <person name="Tedersoo L."/>
            <person name="Vaario L.M."/>
            <person name="Yamada A."/>
            <person name="Yan M."/>
            <person name="Wang P."/>
            <person name="Xu J."/>
            <person name="Bruns T."/>
            <person name="Baldrian P."/>
            <person name="Vilgalys R."/>
            <person name="Dunand C."/>
            <person name="Henrissat B."/>
            <person name="Grigoriev I.V."/>
            <person name="Hibbett D."/>
            <person name="Nagy L.G."/>
            <person name="Martin F.M."/>
        </authorList>
    </citation>
    <scope>NUCLEOTIDE SEQUENCE</scope>
    <source>
        <strain evidence="16">Prilba</strain>
    </source>
</reference>
<feature type="binding site" evidence="11">
    <location>
        <position position="220"/>
    </location>
    <ligand>
        <name>Ca(2+)</name>
        <dbReference type="ChEBI" id="CHEBI:29108"/>
        <label>2</label>
    </ligand>
</feature>
<evidence type="ECO:0000256" key="1">
    <source>
        <dbReference type="ARBA" id="ARBA00006089"/>
    </source>
</evidence>
<feature type="active site" description="Proton acceptor" evidence="10">
    <location>
        <position position="75"/>
    </location>
</feature>
<keyword evidence="3 11" id="KW-0349">Heme</keyword>
<evidence type="ECO:0000256" key="9">
    <source>
        <dbReference type="ARBA" id="ARBA00023180"/>
    </source>
</evidence>
<dbReference type="InterPro" id="IPR024589">
    <property type="entry name" value="Ligninase_C"/>
</dbReference>
<evidence type="ECO:0000313" key="17">
    <source>
        <dbReference type="Proteomes" id="UP000759537"/>
    </source>
</evidence>
<feature type="signal peptide" evidence="14">
    <location>
        <begin position="1"/>
        <end position="22"/>
    </location>
</feature>
<evidence type="ECO:0000313" key="16">
    <source>
        <dbReference type="EMBL" id="KAF8483005.1"/>
    </source>
</evidence>
<dbReference type="GO" id="GO:0042744">
    <property type="term" value="P:hydrogen peroxide catabolic process"/>
    <property type="evidence" value="ECO:0007669"/>
    <property type="project" value="TreeGrafter"/>
</dbReference>
<comment type="cofactor">
    <cofactor evidence="11">
        <name>heme b</name>
        <dbReference type="ChEBI" id="CHEBI:60344"/>
    </cofactor>
    <text evidence="11">Binds 1 heme b (iron(II)-protoporphyrin IX) group per subunit.</text>
</comment>
<keyword evidence="6 14" id="KW-0560">Oxidoreductase</keyword>
<evidence type="ECO:0000256" key="8">
    <source>
        <dbReference type="ARBA" id="ARBA00023157"/>
    </source>
</evidence>
<dbReference type="PROSITE" id="PS50873">
    <property type="entry name" value="PEROXIDASE_4"/>
    <property type="match status" value="1"/>
</dbReference>
<dbReference type="OrthoDB" id="2113341at2759"/>
<feature type="binding site" description="axial binding residue" evidence="11">
    <location>
        <position position="202"/>
    </location>
    <ligand>
        <name>heme b</name>
        <dbReference type="ChEBI" id="CHEBI:60344"/>
    </ligand>
    <ligandPart>
        <name>Fe</name>
        <dbReference type="ChEBI" id="CHEBI:18248"/>
    </ligandPart>
</feature>
<keyword evidence="4 11" id="KW-0479">Metal-binding</keyword>
<evidence type="ECO:0000256" key="4">
    <source>
        <dbReference type="ARBA" id="ARBA00022723"/>
    </source>
</evidence>
<dbReference type="PRINTS" id="PR00458">
    <property type="entry name" value="PEROXIDASE"/>
</dbReference>
<evidence type="ECO:0000256" key="2">
    <source>
        <dbReference type="ARBA" id="ARBA00022559"/>
    </source>
</evidence>
<dbReference type="InterPro" id="IPR019793">
    <property type="entry name" value="Peroxidases_heam-ligand_BS"/>
</dbReference>
<dbReference type="GO" id="GO:0034599">
    <property type="term" value="P:cellular response to oxidative stress"/>
    <property type="evidence" value="ECO:0007669"/>
    <property type="project" value="InterPro"/>
</dbReference>
<protein>
    <recommendedName>
        <fullName evidence="14">Peroxidase</fullName>
        <ecNumber evidence="14">1.11.1.-</ecNumber>
    </recommendedName>
</protein>
<organism evidence="16 17">
    <name type="scientific">Russula ochroleuca</name>
    <dbReference type="NCBI Taxonomy" id="152965"/>
    <lineage>
        <taxon>Eukaryota</taxon>
        <taxon>Fungi</taxon>
        <taxon>Dikarya</taxon>
        <taxon>Basidiomycota</taxon>
        <taxon>Agaricomycotina</taxon>
        <taxon>Agaricomycetes</taxon>
        <taxon>Russulales</taxon>
        <taxon>Russulaceae</taxon>
        <taxon>Russula</taxon>
    </lineage>
</organism>
<feature type="disulfide bond" evidence="13">
    <location>
        <begin position="62"/>
        <end position="147"/>
    </location>
</feature>
<dbReference type="InterPro" id="IPR044831">
    <property type="entry name" value="Ccp1-like"/>
</dbReference>
<dbReference type="PROSITE" id="PS00436">
    <property type="entry name" value="PEROXIDASE_2"/>
    <property type="match status" value="1"/>
</dbReference>
<dbReference type="PRINTS" id="PR00462">
    <property type="entry name" value="LIGNINASE"/>
</dbReference>
<dbReference type="Gene3D" id="1.10.420.10">
    <property type="entry name" value="Peroxidase, domain 2"/>
    <property type="match status" value="1"/>
</dbReference>
<evidence type="ECO:0000256" key="13">
    <source>
        <dbReference type="PIRSR" id="PIRSR601621-4"/>
    </source>
</evidence>
<feature type="binding site" evidence="11">
    <location>
        <position position="76"/>
    </location>
    <ligand>
        <name>Ca(2+)</name>
        <dbReference type="ChEBI" id="CHEBI:29108"/>
        <label>1</label>
    </ligand>
</feature>
<keyword evidence="17" id="KW-1185">Reference proteome</keyword>
<keyword evidence="5 14" id="KW-0732">Signal</keyword>
<dbReference type="Proteomes" id="UP000759537">
    <property type="component" value="Unassembled WGS sequence"/>
</dbReference>
<feature type="binding site" evidence="11">
    <location>
        <position position="203"/>
    </location>
    <ligand>
        <name>Ca(2+)</name>
        <dbReference type="ChEBI" id="CHEBI:29108"/>
        <label>2</label>
    </ligand>
</feature>
<evidence type="ECO:0000256" key="14">
    <source>
        <dbReference type="RuleBase" id="RU363051"/>
    </source>
</evidence>
<keyword evidence="9" id="KW-0325">Glycoprotein</keyword>
<feature type="disulfide bond" evidence="13">
    <location>
        <begin position="275"/>
        <end position="343"/>
    </location>
</feature>
<evidence type="ECO:0000256" key="7">
    <source>
        <dbReference type="ARBA" id="ARBA00023004"/>
    </source>
</evidence>
<comment type="similarity">
    <text evidence="1 14">Belongs to the peroxidase family. Ligninase subfamily.</text>
</comment>
<dbReference type="CDD" id="cd00692">
    <property type="entry name" value="ligninase"/>
    <property type="match status" value="1"/>
</dbReference>
<dbReference type="PANTHER" id="PTHR31356">
    <property type="entry name" value="THYLAKOID LUMENAL 29 KDA PROTEIN, CHLOROPLASTIC-RELATED"/>
    <property type="match status" value="1"/>
</dbReference>
<dbReference type="Pfam" id="PF00141">
    <property type="entry name" value="peroxidase"/>
    <property type="match status" value="1"/>
</dbReference>
<evidence type="ECO:0000256" key="3">
    <source>
        <dbReference type="ARBA" id="ARBA00022617"/>
    </source>
</evidence>
<sequence>MLLKNLKLQVALVAISVGRTSAALTRRIPCPDGVHTATNAACCVLFPIVDSLQENFFEGGQCGEEVHESVRLTFHDAIGFSLSEGPSGGGGADGSIMIFEDIEMQYPANGGVDDIVRAQAQFLSQFGGVISPGDFIQLAGAVGISNCPGAPRLQFLLGRPNATAPAPDNTVPAPFDSTDAILARFADAGFNSDEVVALLASHSIAAAKDIDPSAPGAPFDSTPGVFDTQFFVEVQLRGVQVPGTTIYRGEAESALQGEIRLQSDAELARDARTACTWQSYVNNQGKMMKDFADAMAKLAVVGQDTSNLIDCSEVIPEPKPLPAANCHSSFPPGFTNADVEQACASTPFPYLPTDPGPSTPVALV</sequence>
<dbReference type="Gene3D" id="1.10.520.10">
    <property type="match status" value="1"/>
</dbReference>